<evidence type="ECO:0000313" key="2">
    <source>
        <dbReference type="EMBL" id="HIX50760.1"/>
    </source>
</evidence>
<reference evidence="2" key="2">
    <citation type="submission" date="2021-04" db="EMBL/GenBank/DDBJ databases">
        <authorList>
            <person name="Gilroy R."/>
        </authorList>
    </citation>
    <scope>NUCLEOTIDE SEQUENCE</scope>
    <source>
        <strain evidence="2">2189</strain>
    </source>
</reference>
<keyword evidence="1" id="KW-0812">Transmembrane</keyword>
<organism evidence="2 3">
    <name type="scientific">Candidatus Borkfalkia faecavium</name>
    <dbReference type="NCBI Taxonomy" id="2838508"/>
    <lineage>
        <taxon>Bacteria</taxon>
        <taxon>Bacillati</taxon>
        <taxon>Bacillota</taxon>
        <taxon>Clostridia</taxon>
        <taxon>Christensenellales</taxon>
        <taxon>Christensenellaceae</taxon>
        <taxon>Candidatus Borkfalkia</taxon>
    </lineage>
</organism>
<dbReference type="Proteomes" id="UP000886847">
    <property type="component" value="Unassembled WGS sequence"/>
</dbReference>
<evidence type="ECO:0000313" key="3">
    <source>
        <dbReference type="Proteomes" id="UP000886847"/>
    </source>
</evidence>
<gene>
    <name evidence="2" type="ORF">H9851_05695</name>
</gene>
<keyword evidence="1" id="KW-1133">Transmembrane helix</keyword>
<evidence type="ECO:0000256" key="1">
    <source>
        <dbReference type="SAM" id="Phobius"/>
    </source>
</evidence>
<protein>
    <submittedName>
        <fullName evidence="2">Uncharacterized protein</fullName>
    </submittedName>
</protein>
<sequence>MKEEKFKRIVIGSTVTAVILLVFLVCFMVYQLISIGQKKSLEAELIAQIEYCQHIIATSEDDIEIYKSRVWLEMAARKLGMLGHGDIDDLSLGGTAQDLYAAEHTALIDGELVYEICSH</sequence>
<proteinExistence type="predicted"/>
<dbReference type="EMBL" id="DXEW01000029">
    <property type="protein sequence ID" value="HIX50760.1"/>
    <property type="molecule type" value="Genomic_DNA"/>
</dbReference>
<keyword evidence="1" id="KW-0472">Membrane</keyword>
<comment type="caution">
    <text evidence="2">The sequence shown here is derived from an EMBL/GenBank/DDBJ whole genome shotgun (WGS) entry which is preliminary data.</text>
</comment>
<accession>A0A9D1W1W6</accession>
<reference evidence="2" key="1">
    <citation type="journal article" date="2021" name="PeerJ">
        <title>Extensive microbial diversity within the chicken gut microbiome revealed by metagenomics and culture.</title>
        <authorList>
            <person name="Gilroy R."/>
            <person name="Ravi A."/>
            <person name="Getino M."/>
            <person name="Pursley I."/>
            <person name="Horton D.L."/>
            <person name="Alikhan N.F."/>
            <person name="Baker D."/>
            <person name="Gharbi K."/>
            <person name="Hall N."/>
            <person name="Watson M."/>
            <person name="Adriaenssens E.M."/>
            <person name="Foster-Nyarko E."/>
            <person name="Jarju S."/>
            <person name="Secka A."/>
            <person name="Antonio M."/>
            <person name="Oren A."/>
            <person name="Chaudhuri R.R."/>
            <person name="La Ragione R."/>
            <person name="Hildebrand F."/>
            <person name="Pallen M.J."/>
        </authorList>
    </citation>
    <scope>NUCLEOTIDE SEQUENCE</scope>
    <source>
        <strain evidence="2">2189</strain>
    </source>
</reference>
<feature type="transmembrane region" description="Helical" evidence="1">
    <location>
        <begin position="9"/>
        <end position="33"/>
    </location>
</feature>
<dbReference type="AlphaFoldDB" id="A0A9D1W1W6"/>
<name>A0A9D1W1W6_9FIRM</name>